<dbReference type="InterPro" id="IPR011701">
    <property type="entry name" value="MFS"/>
</dbReference>
<dbReference type="Gene3D" id="1.20.1250.20">
    <property type="entry name" value="MFS general substrate transporter like domains"/>
    <property type="match status" value="1"/>
</dbReference>
<feature type="transmembrane region" description="Helical" evidence="7">
    <location>
        <begin position="200"/>
        <end position="220"/>
    </location>
</feature>
<evidence type="ECO:0000313" key="9">
    <source>
        <dbReference type="EMBL" id="TVY86280.1"/>
    </source>
</evidence>
<evidence type="ECO:0000256" key="5">
    <source>
        <dbReference type="ARBA" id="ARBA00023136"/>
    </source>
</evidence>
<feature type="transmembrane region" description="Helical" evidence="7">
    <location>
        <begin position="400"/>
        <end position="423"/>
    </location>
</feature>
<comment type="caution">
    <text evidence="9">The sequence shown here is derived from an EMBL/GenBank/DDBJ whole genome shotgun (WGS) entry which is preliminary data.</text>
</comment>
<evidence type="ECO:0000256" key="7">
    <source>
        <dbReference type="SAM" id="Phobius"/>
    </source>
</evidence>
<proteinExistence type="predicted"/>
<dbReference type="EMBL" id="QGML01003851">
    <property type="protein sequence ID" value="TVY86280.1"/>
    <property type="molecule type" value="Genomic_DNA"/>
</dbReference>
<dbReference type="SUPFAM" id="SSF103473">
    <property type="entry name" value="MFS general substrate transporter"/>
    <property type="match status" value="1"/>
</dbReference>
<dbReference type="PANTHER" id="PTHR23502:SF51">
    <property type="entry name" value="QUINIDINE RESISTANCE PROTEIN 1-RELATED"/>
    <property type="match status" value="1"/>
</dbReference>
<evidence type="ECO:0000256" key="4">
    <source>
        <dbReference type="ARBA" id="ARBA00022989"/>
    </source>
</evidence>
<feature type="transmembrane region" description="Helical" evidence="7">
    <location>
        <begin position="79"/>
        <end position="100"/>
    </location>
</feature>
<feature type="transmembrane region" description="Helical" evidence="7">
    <location>
        <begin position="170"/>
        <end position="188"/>
    </location>
</feature>
<feature type="transmembrane region" description="Helical" evidence="7">
    <location>
        <begin position="286"/>
        <end position="305"/>
    </location>
</feature>
<feature type="transmembrane region" description="Helical" evidence="7">
    <location>
        <begin position="141"/>
        <end position="158"/>
    </location>
</feature>
<feature type="domain" description="Major facilitator superfamily (MFS) profile" evidence="8">
    <location>
        <begin position="46"/>
        <end position="493"/>
    </location>
</feature>
<feature type="region of interest" description="Disordered" evidence="6">
    <location>
        <begin position="1"/>
        <end position="28"/>
    </location>
</feature>
<name>A0A559LZZ4_9HELO</name>
<evidence type="ECO:0000256" key="6">
    <source>
        <dbReference type="SAM" id="MobiDB-lite"/>
    </source>
</evidence>
<dbReference type="InterPro" id="IPR036259">
    <property type="entry name" value="MFS_trans_sf"/>
</dbReference>
<evidence type="ECO:0000256" key="2">
    <source>
        <dbReference type="ARBA" id="ARBA00022448"/>
    </source>
</evidence>
<accession>A0A559LZZ4</accession>
<gene>
    <name evidence="9" type="primary">ITP1_6</name>
    <name evidence="9" type="ORF">LAWI1_G008359</name>
</gene>
<protein>
    <submittedName>
        <fullName evidence="9">Itaconate transport protein</fullName>
    </submittedName>
</protein>
<organism evidence="9 10">
    <name type="scientific">Lachnellula willkommii</name>
    <dbReference type="NCBI Taxonomy" id="215461"/>
    <lineage>
        <taxon>Eukaryota</taxon>
        <taxon>Fungi</taxon>
        <taxon>Dikarya</taxon>
        <taxon>Ascomycota</taxon>
        <taxon>Pezizomycotina</taxon>
        <taxon>Leotiomycetes</taxon>
        <taxon>Helotiales</taxon>
        <taxon>Lachnaceae</taxon>
        <taxon>Lachnellula</taxon>
    </lineage>
</organism>
<dbReference type="InterPro" id="IPR020846">
    <property type="entry name" value="MFS_dom"/>
</dbReference>
<evidence type="ECO:0000256" key="3">
    <source>
        <dbReference type="ARBA" id="ARBA00022692"/>
    </source>
</evidence>
<evidence type="ECO:0000256" key="1">
    <source>
        <dbReference type="ARBA" id="ARBA00004141"/>
    </source>
</evidence>
<feature type="transmembrane region" description="Helical" evidence="7">
    <location>
        <begin position="317"/>
        <end position="342"/>
    </location>
</feature>
<dbReference type="PROSITE" id="PS50850">
    <property type="entry name" value="MFS"/>
    <property type="match status" value="1"/>
</dbReference>
<feature type="transmembrane region" description="Helical" evidence="7">
    <location>
        <begin position="375"/>
        <end position="394"/>
    </location>
</feature>
<dbReference type="GO" id="GO:0022857">
    <property type="term" value="F:transmembrane transporter activity"/>
    <property type="evidence" value="ECO:0007669"/>
    <property type="project" value="InterPro"/>
</dbReference>
<evidence type="ECO:0000313" key="10">
    <source>
        <dbReference type="Proteomes" id="UP000315522"/>
    </source>
</evidence>
<keyword evidence="10" id="KW-1185">Reference proteome</keyword>
<feature type="transmembrane region" description="Helical" evidence="7">
    <location>
        <begin position="45"/>
        <end position="67"/>
    </location>
</feature>
<keyword evidence="2" id="KW-0813">Transport</keyword>
<dbReference type="PANTHER" id="PTHR23502">
    <property type="entry name" value="MAJOR FACILITATOR SUPERFAMILY"/>
    <property type="match status" value="1"/>
</dbReference>
<keyword evidence="3 7" id="KW-0812">Transmembrane</keyword>
<feature type="transmembrane region" description="Helical" evidence="7">
    <location>
        <begin position="444"/>
        <end position="461"/>
    </location>
</feature>
<feature type="transmembrane region" description="Helical" evidence="7">
    <location>
        <begin position="467"/>
        <end position="491"/>
    </location>
</feature>
<sequence length="519" mass="56561">MPPDLERKDIEAIAEQKPPAEPEGGNAVSSSEPVFSIYSANEQRFLVFLAGLAALFSPLSANVYYSALNTLATHFDTSLSNINLTITTYLIFQGAAPTLVGSLSDSYGRRPLYLACFVVYIIANIGLATQDTYAGLLVLRMLQSTGSSGTVALASALVSDLVTSAQRGSYISYVSMTAMVGPSFGPVIGGLLDEYLGWRAIFWFLTIFAGATFILIIIVLPETCRRVVGNGSVPAPLWNTSVLSYLRLRRQRKAGIQPPSVEGIAFTKRGSPIQSLYILFDKESGIVLLYGAFFYCGFYMVQTGLPGQLQDNYGYNSLRIGLCYIPAGLGSMSASFVMGRFLDFNFKRHAKRLGFEFSHTRQQDLRNFPIERARLEVVFPLAFAAGSTVIALGWCMEKRVFIAAPLVFLFLSTFFMSSTSSGLQTMIVDLNRENPSSATAAMNLARCWLGAAGAAAVVPLLNVIGFGWVAVFVAGIWALMSPIVLCVIRWGPGWREEKRVKAEEKEAHASTAMIQAEVR</sequence>
<keyword evidence="4 7" id="KW-1133">Transmembrane helix</keyword>
<dbReference type="Proteomes" id="UP000315522">
    <property type="component" value="Unassembled WGS sequence"/>
</dbReference>
<reference evidence="9 10" key="1">
    <citation type="submission" date="2018-05" db="EMBL/GenBank/DDBJ databases">
        <title>Genome sequencing and assembly of the regulated plant pathogen Lachnellula willkommii and related sister species for the development of diagnostic species identification markers.</title>
        <authorList>
            <person name="Giroux E."/>
            <person name="Bilodeau G."/>
        </authorList>
    </citation>
    <scope>NUCLEOTIDE SEQUENCE [LARGE SCALE GENOMIC DNA]</scope>
    <source>
        <strain evidence="9 10">CBS 172.35</strain>
    </source>
</reference>
<evidence type="ECO:0000259" key="8">
    <source>
        <dbReference type="PROSITE" id="PS50850"/>
    </source>
</evidence>
<dbReference type="Pfam" id="PF07690">
    <property type="entry name" value="MFS_1"/>
    <property type="match status" value="1"/>
</dbReference>
<feature type="transmembrane region" description="Helical" evidence="7">
    <location>
        <begin position="112"/>
        <end position="129"/>
    </location>
</feature>
<dbReference type="AlphaFoldDB" id="A0A559LZZ4"/>
<comment type="subcellular location">
    <subcellularLocation>
        <location evidence="1">Membrane</location>
        <topology evidence="1">Multi-pass membrane protein</topology>
    </subcellularLocation>
</comment>
<dbReference type="FunFam" id="1.20.1720.10:FF:000009">
    <property type="entry name" value="MFS multidrug transporter"/>
    <property type="match status" value="1"/>
</dbReference>
<feature type="compositionally biased region" description="Basic and acidic residues" evidence="6">
    <location>
        <begin position="1"/>
        <end position="11"/>
    </location>
</feature>
<keyword evidence="5 7" id="KW-0472">Membrane</keyword>
<dbReference type="GO" id="GO:0005886">
    <property type="term" value="C:plasma membrane"/>
    <property type="evidence" value="ECO:0007669"/>
    <property type="project" value="TreeGrafter"/>
</dbReference>